<name>A0A926I7R0_9FIRM</name>
<organism evidence="3 4">
    <name type="scientific">Fumia xinanensis</name>
    <dbReference type="NCBI Taxonomy" id="2763659"/>
    <lineage>
        <taxon>Bacteria</taxon>
        <taxon>Bacillati</taxon>
        <taxon>Bacillota</taxon>
        <taxon>Clostridia</taxon>
        <taxon>Eubacteriales</taxon>
        <taxon>Oscillospiraceae</taxon>
        <taxon>Fumia</taxon>
    </lineage>
</organism>
<dbReference type="EMBL" id="JACRSV010000002">
    <property type="protein sequence ID" value="MBC8560117.1"/>
    <property type="molecule type" value="Genomic_DNA"/>
</dbReference>
<dbReference type="GO" id="GO:0016853">
    <property type="term" value="F:isomerase activity"/>
    <property type="evidence" value="ECO:0007669"/>
    <property type="project" value="InterPro"/>
</dbReference>
<sequence>METLDNAARILGDLQDIISGIDPEKAQAVLSDIRRANRVFVAGAGRSLLMMRAFAMRLMHLGLTVYVVGETVTPAIGEGDLLLGGTASGETATLKVMAQKAKKAGARLDLLTIYKDSSIAKLADSVLIVPAATNQVEGGKTSWQPGGSSFEQSLLVLLDGMTAALAGQMGIPLSGALGLHANLE</sequence>
<keyword evidence="4" id="KW-1185">Reference proteome</keyword>
<dbReference type="InterPro" id="IPR017552">
    <property type="entry name" value="PHI/rmpB"/>
</dbReference>
<evidence type="ECO:0000256" key="1">
    <source>
        <dbReference type="ARBA" id="ARBA00009235"/>
    </source>
</evidence>
<dbReference type="CDD" id="cd05005">
    <property type="entry name" value="SIS_PHI"/>
    <property type="match status" value="1"/>
</dbReference>
<comment type="similarity">
    <text evidence="1">Belongs to the SIS family. PHI subfamily.</text>
</comment>
<proteinExistence type="inferred from homology"/>
<evidence type="ECO:0000313" key="4">
    <source>
        <dbReference type="Proteomes" id="UP000610760"/>
    </source>
</evidence>
<protein>
    <submittedName>
        <fullName evidence="3">6-phospho-3-hexuloisomerase</fullName>
    </submittedName>
</protein>
<dbReference type="Gene3D" id="3.40.50.10490">
    <property type="entry name" value="Glucose-6-phosphate isomerase like protein, domain 1"/>
    <property type="match status" value="1"/>
</dbReference>
<dbReference type="GO" id="GO:1901135">
    <property type="term" value="P:carbohydrate derivative metabolic process"/>
    <property type="evidence" value="ECO:0007669"/>
    <property type="project" value="InterPro"/>
</dbReference>
<gene>
    <name evidence="3" type="primary">hxlB</name>
    <name evidence="3" type="ORF">H8710_08560</name>
</gene>
<dbReference type="RefSeq" id="WP_249295078.1">
    <property type="nucleotide sequence ID" value="NZ_JACRSV010000002.1"/>
</dbReference>
<dbReference type="InterPro" id="IPR001347">
    <property type="entry name" value="SIS_dom"/>
</dbReference>
<evidence type="ECO:0000313" key="3">
    <source>
        <dbReference type="EMBL" id="MBC8560117.1"/>
    </source>
</evidence>
<accession>A0A926I7R0</accession>
<dbReference type="GO" id="GO:0097367">
    <property type="term" value="F:carbohydrate derivative binding"/>
    <property type="evidence" value="ECO:0007669"/>
    <property type="project" value="InterPro"/>
</dbReference>
<dbReference type="NCBIfam" id="TIGR03127">
    <property type="entry name" value="RuMP_HxlB"/>
    <property type="match status" value="1"/>
</dbReference>
<reference evidence="3" key="1">
    <citation type="submission" date="2020-08" db="EMBL/GenBank/DDBJ databases">
        <title>Genome public.</title>
        <authorList>
            <person name="Liu C."/>
            <person name="Sun Q."/>
        </authorList>
    </citation>
    <scope>NUCLEOTIDE SEQUENCE</scope>
    <source>
        <strain evidence="3">NSJ-33</strain>
    </source>
</reference>
<dbReference type="PANTHER" id="PTHR43443:SF1">
    <property type="entry name" value="3-HEXULOSE-6-PHOSPHATE ISOMERASE"/>
    <property type="match status" value="1"/>
</dbReference>
<dbReference type="AlphaFoldDB" id="A0A926I7R0"/>
<dbReference type="Proteomes" id="UP000610760">
    <property type="component" value="Unassembled WGS sequence"/>
</dbReference>
<dbReference type="PANTHER" id="PTHR43443">
    <property type="entry name" value="3-HEXULOSE-6-PHOSPHATE ISOMERASE"/>
    <property type="match status" value="1"/>
</dbReference>
<feature type="domain" description="SIS" evidence="2">
    <location>
        <begin position="29"/>
        <end position="171"/>
    </location>
</feature>
<evidence type="ECO:0000259" key="2">
    <source>
        <dbReference type="PROSITE" id="PS51464"/>
    </source>
</evidence>
<dbReference type="InterPro" id="IPR046348">
    <property type="entry name" value="SIS_dom_sf"/>
</dbReference>
<dbReference type="PROSITE" id="PS51464">
    <property type="entry name" value="SIS"/>
    <property type="match status" value="1"/>
</dbReference>
<dbReference type="SUPFAM" id="SSF53697">
    <property type="entry name" value="SIS domain"/>
    <property type="match status" value="1"/>
</dbReference>
<comment type="caution">
    <text evidence="3">The sequence shown here is derived from an EMBL/GenBank/DDBJ whole genome shotgun (WGS) entry which is preliminary data.</text>
</comment>
<dbReference type="Pfam" id="PF01380">
    <property type="entry name" value="SIS"/>
    <property type="match status" value="1"/>
</dbReference>